<name>A0A183SXF3_SCHSO</name>
<keyword evidence="1" id="KW-0812">Transmembrane</keyword>
<dbReference type="WBParaSite" id="SSLN_0000924201-mRNA-1">
    <property type="protein sequence ID" value="SSLN_0000924201-mRNA-1"/>
    <property type="gene ID" value="SSLN_0000924201"/>
</dbReference>
<dbReference type="EMBL" id="UYSU01034912">
    <property type="protein sequence ID" value="VDL95286.1"/>
    <property type="molecule type" value="Genomic_DNA"/>
</dbReference>
<keyword evidence="1" id="KW-0472">Membrane</keyword>
<dbReference type="AlphaFoldDB" id="A0A183SXF3"/>
<accession>A0A183SXF3</accession>
<evidence type="ECO:0000313" key="3">
    <source>
        <dbReference type="Proteomes" id="UP000275846"/>
    </source>
</evidence>
<keyword evidence="1" id="KW-1133">Transmembrane helix</keyword>
<evidence type="ECO:0000256" key="1">
    <source>
        <dbReference type="SAM" id="Phobius"/>
    </source>
</evidence>
<sequence>MRLWVRIQRCCVLVHLRCDNCNMGCPGCLDNATYCCAGSSVCYQELKRELLRMYLFVFVIIVVIIIPSSSSSSSSSSASSS</sequence>
<keyword evidence="3" id="KW-1185">Reference proteome</keyword>
<evidence type="ECO:0000313" key="4">
    <source>
        <dbReference type="WBParaSite" id="SSLN_0000924201-mRNA-1"/>
    </source>
</evidence>
<proteinExistence type="predicted"/>
<dbReference type="Proteomes" id="UP000275846">
    <property type="component" value="Unassembled WGS sequence"/>
</dbReference>
<reference evidence="2 3" key="2">
    <citation type="submission" date="2018-11" db="EMBL/GenBank/DDBJ databases">
        <authorList>
            <consortium name="Pathogen Informatics"/>
        </authorList>
    </citation>
    <scope>NUCLEOTIDE SEQUENCE [LARGE SCALE GENOMIC DNA]</scope>
    <source>
        <strain evidence="2 3">NST_G2</strain>
    </source>
</reference>
<organism evidence="4">
    <name type="scientific">Schistocephalus solidus</name>
    <name type="common">Tapeworm</name>
    <dbReference type="NCBI Taxonomy" id="70667"/>
    <lineage>
        <taxon>Eukaryota</taxon>
        <taxon>Metazoa</taxon>
        <taxon>Spiralia</taxon>
        <taxon>Lophotrochozoa</taxon>
        <taxon>Platyhelminthes</taxon>
        <taxon>Cestoda</taxon>
        <taxon>Eucestoda</taxon>
        <taxon>Diphyllobothriidea</taxon>
        <taxon>Diphyllobothriidae</taxon>
        <taxon>Schistocephalus</taxon>
    </lineage>
</organism>
<evidence type="ECO:0000313" key="2">
    <source>
        <dbReference type="EMBL" id="VDL95286.1"/>
    </source>
</evidence>
<protein>
    <submittedName>
        <fullName evidence="4">Cysteine rich secreted protein</fullName>
    </submittedName>
</protein>
<gene>
    <name evidence="2" type="ORF">SSLN_LOCUS8901</name>
</gene>
<feature type="transmembrane region" description="Helical" evidence="1">
    <location>
        <begin position="53"/>
        <end position="70"/>
    </location>
</feature>
<reference evidence="4" key="1">
    <citation type="submission" date="2016-06" db="UniProtKB">
        <authorList>
            <consortium name="WormBaseParasite"/>
        </authorList>
    </citation>
    <scope>IDENTIFICATION</scope>
</reference>